<dbReference type="InterPro" id="IPR036691">
    <property type="entry name" value="Endo/exonu/phosph_ase_sf"/>
</dbReference>
<accession>A0ABQ8FAQ7</accession>
<comment type="caution">
    <text evidence="4">The sequence shown here is derived from an EMBL/GenBank/DDBJ whole genome shotgun (WGS) entry which is preliminary data.</text>
</comment>
<feature type="domain" description="Reverse transcriptase" evidence="2">
    <location>
        <begin position="797"/>
        <end position="911"/>
    </location>
</feature>
<dbReference type="EMBL" id="JAFCIX010000321">
    <property type="protein sequence ID" value="KAH6595012.1"/>
    <property type="molecule type" value="Genomic_DNA"/>
</dbReference>
<dbReference type="Pfam" id="PF00078">
    <property type="entry name" value="RVT_1"/>
    <property type="match status" value="1"/>
</dbReference>
<feature type="compositionally biased region" description="Polar residues" evidence="1">
    <location>
        <begin position="1"/>
        <end position="11"/>
    </location>
</feature>
<evidence type="ECO:0000256" key="1">
    <source>
        <dbReference type="SAM" id="MobiDB-lite"/>
    </source>
</evidence>
<evidence type="ECO:0008006" key="6">
    <source>
        <dbReference type="Google" id="ProtNLM"/>
    </source>
</evidence>
<dbReference type="Gene3D" id="3.60.10.10">
    <property type="entry name" value="Endonuclease/exonuclease/phosphatase"/>
    <property type="match status" value="1"/>
</dbReference>
<dbReference type="PANTHER" id="PTHR47027:SF20">
    <property type="entry name" value="REVERSE TRANSCRIPTASE-LIKE PROTEIN WITH RNA-DIRECTED DNA POLYMERASE DOMAIN"/>
    <property type="match status" value="1"/>
</dbReference>
<feature type="compositionally biased region" description="Low complexity" evidence="1">
    <location>
        <begin position="1468"/>
        <end position="1478"/>
    </location>
</feature>
<evidence type="ECO:0000259" key="2">
    <source>
        <dbReference type="Pfam" id="PF00078"/>
    </source>
</evidence>
<dbReference type="InterPro" id="IPR005135">
    <property type="entry name" value="Endo/exonuclease/phosphatase"/>
</dbReference>
<protein>
    <recommendedName>
        <fullName evidence="6">Reverse transcriptase domain-containing protein</fullName>
    </recommendedName>
</protein>
<name>A0ABQ8FAQ7_9FUNG</name>
<feature type="domain" description="Endonuclease/exonuclease/phosphatase" evidence="3">
    <location>
        <begin position="203"/>
        <end position="406"/>
    </location>
</feature>
<dbReference type="CDD" id="cd01650">
    <property type="entry name" value="RT_nLTR_like"/>
    <property type="match status" value="1"/>
</dbReference>
<gene>
    <name evidence="4" type="ORF">BASA50_006156</name>
</gene>
<organism evidence="4 5">
    <name type="scientific">Batrachochytrium salamandrivorans</name>
    <dbReference type="NCBI Taxonomy" id="1357716"/>
    <lineage>
        <taxon>Eukaryota</taxon>
        <taxon>Fungi</taxon>
        <taxon>Fungi incertae sedis</taxon>
        <taxon>Chytridiomycota</taxon>
        <taxon>Chytridiomycota incertae sedis</taxon>
        <taxon>Chytridiomycetes</taxon>
        <taxon>Rhizophydiales</taxon>
        <taxon>Rhizophydiales incertae sedis</taxon>
        <taxon>Batrachochytrium</taxon>
    </lineage>
</organism>
<feature type="region of interest" description="Disordered" evidence="1">
    <location>
        <begin position="1459"/>
        <end position="1478"/>
    </location>
</feature>
<evidence type="ECO:0000313" key="4">
    <source>
        <dbReference type="EMBL" id="KAH6595012.1"/>
    </source>
</evidence>
<dbReference type="Pfam" id="PF03372">
    <property type="entry name" value="Exo_endo_phos"/>
    <property type="match status" value="1"/>
</dbReference>
<dbReference type="Proteomes" id="UP001648503">
    <property type="component" value="Unassembled WGS sequence"/>
</dbReference>
<evidence type="ECO:0000313" key="5">
    <source>
        <dbReference type="Proteomes" id="UP001648503"/>
    </source>
</evidence>
<keyword evidence="5" id="KW-1185">Reference proteome</keyword>
<proteinExistence type="predicted"/>
<feature type="region of interest" description="Disordered" evidence="1">
    <location>
        <begin position="1506"/>
        <end position="1539"/>
    </location>
</feature>
<dbReference type="PANTHER" id="PTHR47027">
    <property type="entry name" value="REVERSE TRANSCRIPTASE DOMAIN-CONTAINING PROTEIN"/>
    <property type="match status" value="1"/>
</dbReference>
<feature type="region of interest" description="Disordered" evidence="1">
    <location>
        <begin position="917"/>
        <end position="936"/>
    </location>
</feature>
<feature type="compositionally biased region" description="Low complexity" evidence="1">
    <location>
        <begin position="1519"/>
        <end position="1536"/>
    </location>
</feature>
<sequence>MSRYTLSTTHPTPAAQLTPDCPVSDFSGLSVLPDTPLEPPIHSPTIPENFENFHFLHDFDPPGMVSDDSESMVSLGDHLIPPVKILTRSLIIHGHVSKLEIFHTLLKTLFPPPSCMHPDSRSNCSTCSESLLYSIIAVRRKISAHWSAFFLDIIPRHFQAVMNHLCAQRHMRWNIRAARDNSLYPRPRSNIPIKPPSNSRRIISWNINGLVSKRNDLREHIAEVKPLLLMLQETNLDTNAFRFTASKYSFIQHPANGPGKRGIALGFLAVLPAREIKSVPGTLILAKVPGLTEQQVWTVGSIYLGRNDRQATLKLVERALELATRDHNRPIIIGGDWNAPHATLQRKVSSWGFSLHVVSFSGSKATFRGRTATARWSSIDHFVCNQAARALLTSPRVNRQPYISDHWPIYASLLAVPPTPPDVFNPTFNPVRCKELAPTISLCNQFSILANLPDDCDSDTVTNRLLDIINPNTAFSSLSNLPLIDTPVPVQHRRLYRATTKKAICKAKNAYRAWLASRDSILSPQETIQGKYNQYILAEATASRLTKQDDRLRWRSHCTRIDNLLAGGCAKQAWNAAKRMACASGHSCRSSNPIRNEGGVLQFQPISICNTLRSHYMQLAEAGEGHSLDPTHWETMPQPPQHIPPSSTLSMDLPFSLRELDHALGSMHPRKSLGDDGITTALMQAIAHDPKDHGTGDVNLDRPGALALLRVANTIFLSGVIPKVWRCATIISIPKKGDATLASNLRGIPLINVGLKILCKMVQARLSSLLESNNVLVPEQGSSCLPLYSTSNARIRSGSLLSDPFPVQRGVRQGCPLSGFLFNVFINDVLDGVAPISVPGLSQEHHPRGLMFADDIAIIAPSHESLCTSMGTIADWATRWEMSFGVAKCGIMHVAPIPAPLSRLRFCQLSNPLESAAAETADPTPITPSSHPSSPISTSSSFSIYSDISSTSSYHPSSPLSTSSSIYIPSSPLPQPALFLTPATPTQTQLTHPIQLHGIDLPSVSQYEYLGVIIDDLLTLSPWLVKKKRAITAAAHSISPLLRNNFFSTRYRLTIFNGLVLGVAYYGLELIGGNSTLARRLQAPVNTGIRMILKAPLFTPIAPMLTDCGIISLDAHAILARVRLTVKATTLKTPLRTLLLPSTIPSHSNSWFWTRRSRSLIRFVHPNMSLFHFNIPISTNGLFHNPISINSSITSSNINRSIQRTLSINTSNTTTSTTIPITPTTSEICQSGQIFYGGDSGMDGRLSRSMSEVKGSVISKFECTLLSSMFQRMIRHQRSKYAFERTFQVWGKSKLACSYVQANHASSAKFLRSPALSTGQAIGASLLSLARCGGLWDYPRALKAGLLHPTATDPDQLGSPSRCILCHAHLDCKPMAHLVVDCTHPTVVFARVDTQLLQAINDTRVQIFDCTLHTTTTTTTTTTTPASPSLSTTSINSNPYTIGTSAIWDSMDIHTPIDNYQYSPRTTSQSAPSSPNSPSDFSIFSFSHFSPDTRFEPPISVAHSEIPRQAQDTVEENPTGSRTTTTDTHTAAISSTPTPTHISHIGSDDILTVLLGGAFLALTMPGILKHVLVSNG</sequence>
<dbReference type="InterPro" id="IPR000477">
    <property type="entry name" value="RT_dom"/>
</dbReference>
<feature type="compositionally biased region" description="Low complexity" evidence="1">
    <location>
        <begin position="922"/>
        <end position="936"/>
    </location>
</feature>
<reference evidence="4 5" key="1">
    <citation type="submission" date="2021-02" db="EMBL/GenBank/DDBJ databases">
        <title>Variation within the Batrachochytrium salamandrivorans European outbreak.</title>
        <authorList>
            <person name="Kelly M."/>
            <person name="Pasmans F."/>
            <person name="Shea T.P."/>
            <person name="Munoz J.F."/>
            <person name="Carranza S."/>
            <person name="Cuomo C.A."/>
            <person name="Martel A."/>
        </authorList>
    </citation>
    <scope>NUCLEOTIDE SEQUENCE [LARGE SCALE GENOMIC DNA]</scope>
    <source>
        <strain evidence="4 5">AMFP18/2</strain>
    </source>
</reference>
<dbReference type="SUPFAM" id="SSF56219">
    <property type="entry name" value="DNase I-like"/>
    <property type="match status" value="1"/>
</dbReference>
<feature type="region of interest" description="Disordered" evidence="1">
    <location>
        <begin position="1"/>
        <end position="21"/>
    </location>
</feature>
<evidence type="ECO:0000259" key="3">
    <source>
        <dbReference type="Pfam" id="PF03372"/>
    </source>
</evidence>